<dbReference type="Proteomes" id="UP000005954">
    <property type="component" value="Unassembled WGS sequence"/>
</dbReference>
<accession>A3SNG0</accession>
<name>A3SNG0_ROSNI</name>
<evidence type="ECO:0007829" key="10">
    <source>
        <dbReference type="PDB" id="3FV9"/>
    </source>
</evidence>
<dbReference type="Pfam" id="PF02746">
    <property type="entry name" value="MR_MLE_N"/>
    <property type="match status" value="1"/>
</dbReference>
<feature type="binding site" evidence="10">
    <location>
        <position position="247"/>
    </location>
    <ligand>
        <name>Mg(2+)</name>
        <dbReference type="ChEBI" id="CHEBI:18420"/>
    </ligand>
</feature>
<proteinExistence type="evidence at protein level"/>
<organism evidence="7 8">
    <name type="scientific">Roseovarius nubinhibens (strain ATCC BAA-591 / DSM 15170 / ISM)</name>
    <dbReference type="NCBI Taxonomy" id="89187"/>
    <lineage>
        <taxon>Bacteria</taxon>
        <taxon>Pseudomonadati</taxon>
        <taxon>Pseudomonadota</taxon>
        <taxon>Alphaproteobacteria</taxon>
        <taxon>Rhodobacterales</taxon>
        <taxon>Roseobacteraceae</taxon>
        <taxon>Roseovarius</taxon>
    </lineage>
</organism>
<dbReference type="SUPFAM" id="SSF51604">
    <property type="entry name" value="Enolase C-terminal domain-like"/>
    <property type="match status" value="1"/>
</dbReference>
<dbReference type="eggNOG" id="COG4948">
    <property type="taxonomic scope" value="Bacteria"/>
</dbReference>
<dbReference type="EMBL" id="AALY01000002">
    <property type="protein sequence ID" value="EAP76000.1"/>
    <property type="molecule type" value="Genomic_DNA"/>
</dbReference>
<keyword evidence="3 10" id="KW-0479">Metal-binding</keyword>
<feature type="binding site" evidence="10">
    <location>
        <position position="224"/>
    </location>
    <ligand>
        <name>Mg(2+)</name>
        <dbReference type="ChEBI" id="CHEBI:18420"/>
    </ligand>
</feature>
<feature type="domain" description="Mandelate racemase/muconate lactonizing enzyme N-terminal" evidence="5">
    <location>
        <begin position="34"/>
        <end position="126"/>
    </location>
</feature>
<evidence type="ECO:0000256" key="4">
    <source>
        <dbReference type="ARBA" id="ARBA00022842"/>
    </source>
</evidence>
<dbReference type="SMR" id="A3SNG0"/>
<evidence type="ECO:0007829" key="9">
    <source>
        <dbReference type="PDB" id="2PCE"/>
    </source>
</evidence>
<keyword evidence="4" id="KW-0460">Magnesium</keyword>
<dbReference type="InterPro" id="IPR013341">
    <property type="entry name" value="Mandelate_racemase_N_dom"/>
</dbReference>
<dbReference type="FunFam" id="3.30.390.10:FF:000009">
    <property type="entry name" value="Hydrophobic dipeptide epimerase"/>
    <property type="match status" value="1"/>
</dbReference>
<comment type="cofactor">
    <cofactor evidence="1">
        <name>Mg(2+)</name>
        <dbReference type="ChEBI" id="CHEBI:18420"/>
    </cofactor>
</comment>
<dbReference type="GO" id="GO:0003824">
    <property type="term" value="F:catalytic activity"/>
    <property type="evidence" value="ECO:0007669"/>
    <property type="project" value="UniProtKB-ARBA"/>
</dbReference>
<reference evidence="7 8" key="1">
    <citation type="submission" date="2005-12" db="EMBL/GenBank/DDBJ databases">
        <authorList>
            <person name="Zheng H."/>
            <person name="Yogo Y."/>
        </authorList>
    </citation>
    <scope>NUCLEOTIDE SEQUENCE [LARGE SCALE GENOMIC DNA]</scope>
    <source>
        <strain evidence="8">ATCC BAA-591 / DSM 15170 / ISM</strain>
    </source>
</reference>
<dbReference type="GO" id="GO:0046872">
    <property type="term" value="F:metal ion binding"/>
    <property type="evidence" value="ECO:0007669"/>
    <property type="project" value="UniProtKB-KW"/>
</dbReference>
<dbReference type="EvolutionaryTrace" id="A3SNG0"/>
<feature type="domain" description="Enolase C-terminal" evidence="6">
    <location>
        <begin position="147"/>
        <end position="364"/>
    </location>
</feature>
<dbReference type="SFLD" id="SFLDS00001">
    <property type="entry name" value="Enolase"/>
    <property type="match status" value="1"/>
</dbReference>
<evidence type="ECO:0000256" key="2">
    <source>
        <dbReference type="ARBA" id="ARBA00008031"/>
    </source>
</evidence>
<dbReference type="PANTHER" id="PTHR48080">
    <property type="entry name" value="D-GALACTONATE DEHYDRATASE-RELATED"/>
    <property type="match status" value="1"/>
</dbReference>
<dbReference type="STRING" id="89187.ISM_14080"/>
<protein>
    <submittedName>
        <fullName evidence="7">Mandelate racemase/muconate lactonizing enzyme, putative</fullName>
    </submittedName>
</protein>
<comment type="similarity">
    <text evidence="2">Belongs to the mandelate racemase/muconate lactonizing enzyme family.</text>
</comment>
<evidence type="ECO:0000256" key="3">
    <source>
        <dbReference type="ARBA" id="ARBA00022723"/>
    </source>
</evidence>
<dbReference type="InterPro" id="IPR036849">
    <property type="entry name" value="Enolase-like_C_sf"/>
</dbReference>
<evidence type="ECO:0000313" key="7">
    <source>
        <dbReference type="EMBL" id="EAP76000.1"/>
    </source>
</evidence>
<evidence type="ECO:0000259" key="5">
    <source>
        <dbReference type="Pfam" id="PF02746"/>
    </source>
</evidence>
<reference evidence="10" key="3">
    <citation type="submission" date="2009-01" db="PDB data bank">
        <title>Crystal structure of putative mandelate racemase/muconatelactonizing enzyme from ROSEOVARIUS NUBINHIBENS ISM complexed with magnesium.</title>
        <authorList>
            <person name="Malashkevich V.N."/>
            <person name="Rutter M."/>
            <person name="Bain K.T."/>
            <person name="Lau C."/>
            <person name="Ozyurt S."/>
            <person name="Smith D."/>
            <person name="Wasserman S."/>
            <person name="Sauder J.M."/>
            <person name="Burley S.K."/>
            <person name="Almo S.C."/>
        </authorList>
    </citation>
    <scope>X-RAY CRYSTALLOGRAPHY (1.90 ANGSTROMS) OF 2-376 IN COMPLEX WITH MG(2+)</scope>
</reference>
<reference evidence="9" key="2">
    <citation type="submission" date="2007-03" db="PDB data bank">
        <title>Crystal structure of putative mandelate racemase/muconate lactonizing enzyme from Roseovarius nubinhibens ISM.</title>
        <authorList>
            <person name="Bonanno J.B."/>
            <person name="Rutter M."/>
            <person name="Bain K.T."/>
            <person name="Lau C."/>
            <person name="Ozyurt S."/>
            <person name="Smith D."/>
            <person name="Wasserman S."/>
            <person name="Sauder J.M."/>
            <person name="Burley S.K."/>
            <person name="Almo S.C."/>
        </authorList>
    </citation>
    <scope>X-RAY CRYSTALLOGRAPHY (2.00 ANGSTROMS)</scope>
</reference>
<dbReference type="PDBsum" id="3FV9"/>
<comment type="caution">
    <text evidence="7">The sequence shown here is derived from an EMBL/GenBank/DDBJ whole genome shotgun (WGS) entry which is preliminary data.</text>
</comment>
<dbReference type="Gene3D" id="3.30.390.10">
    <property type="entry name" value="Enolase-like, N-terminal domain"/>
    <property type="match status" value="1"/>
</dbReference>
<dbReference type="InterPro" id="IPR029065">
    <property type="entry name" value="Enolase_C-like"/>
</dbReference>
<dbReference type="Gene3D" id="3.20.20.120">
    <property type="entry name" value="Enolase-like C-terminal domain"/>
    <property type="match status" value="1"/>
</dbReference>
<dbReference type="PDB" id="3FV9">
    <property type="method" value="X-ray"/>
    <property type="resolution" value="1.90 A"/>
    <property type="chains" value="A/B/C/D/E/F/G/H=2-376"/>
</dbReference>
<dbReference type="OrthoDB" id="9802699at2"/>
<dbReference type="PDB" id="2PCE">
    <property type="method" value="X-ray"/>
    <property type="resolution" value="2.00 A"/>
    <property type="chains" value="A/B/C/D/E/F/G/H=1-376"/>
</dbReference>
<gene>
    <name evidence="7" type="ORF">ISM_14080</name>
</gene>
<dbReference type="AlphaFoldDB" id="A3SNG0"/>
<evidence type="ECO:0000256" key="1">
    <source>
        <dbReference type="ARBA" id="ARBA00001946"/>
    </source>
</evidence>
<dbReference type="PDBsum" id="2PCE"/>
<dbReference type="Pfam" id="PF13378">
    <property type="entry name" value="MR_MLE_C"/>
    <property type="match status" value="1"/>
</dbReference>
<evidence type="ECO:0000259" key="6">
    <source>
        <dbReference type="Pfam" id="PF13378"/>
    </source>
</evidence>
<dbReference type="InterPro" id="IPR029017">
    <property type="entry name" value="Enolase-like_N"/>
</dbReference>
<sequence>MKITRIDIHRTDLPVRGGVYRLSGGREYHSYDATIVSIETDTGLTGWGESTPFGSTYIAAHAGGTRAALELLAPAILGMDPRQHDRIWDRMRDTLKGHRDARAALDIACWDIAAQAAGLPLCDMTGGRVAGPVPVISSIGGDTPEAMRAKVARHRAQGFKGHSIKIGASEAEGGPALDAERITACLADRQPGEWYLADANNGLTVEHALRMLSLLPPGLDIVLEAPCASWAETKSLRARCALPLLLDELIQTETDLIAAIRDDLCDGVGLKVSKQGGITPMLRQRAIAAAAGMVMSVQDTVGSQISFAAILHLAQSTPRHLLRCALDTRAMTTAELAEIDAPLRDGGASAPSDPGLGLRVNRDALGTPVKTFGDPI</sequence>
<feature type="binding site" evidence="10">
    <location>
        <position position="198"/>
    </location>
    <ligand>
        <name>Mg(2+)</name>
        <dbReference type="ChEBI" id="CHEBI:18420"/>
    </ligand>
</feature>
<keyword evidence="9 10" id="KW-0002">3D-structure</keyword>
<dbReference type="InterPro" id="IPR034593">
    <property type="entry name" value="DgoD-like"/>
</dbReference>
<keyword evidence="8" id="KW-1185">Reference proteome</keyword>
<evidence type="ECO:0000313" key="8">
    <source>
        <dbReference type="Proteomes" id="UP000005954"/>
    </source>
</evidence>
<dbReference type="RefSeq" id="WP_009814825.1">
    <property type="nucleotide sequence ID" value="NZ_CH724156.1"/>
</dbReference>
<dbReference type="SUPFAM" id="SSF54826">
    <property type="entry name" value="Enolase N-terminal domain-like"/>
    <property type="match status" value="1"/>
</dbReference>
<dbReference type="HOGENOM" id="CLU_030273_4_5_5"/>
<dbReference type="PANTHER" id="PTHR48080:SF3">
    <property type="entry name" value="ENOLASE SUPERFAMILY MEMBER DDB_G0284701"/>
    <property type="match status" value="1"/>
</dbReference>
<dbReference type="SFLD" id="SFLDG00180">
    <property type="entry name" value="muconate_cycloisomerase"/>
    <property type="match status" value="1"/>
</dbReference>